<sequence length="545" mass="57829">MRLPKLLTATAVALALAAPAAAQTAPDLERSAANVKAHVEFLASDLLQGRETGSPGYDIAANYVASQFALLGLKPAGDKGSYFQQVPMVAFRAADKGEFVVRAKDGSASPLAFGEEVLLGRNAGAADHKVSAPLVFAGYGVVAPEKKHDDYKGLNAKGKIVVVLSGGPPGFQTEERAYYGNARTKRMAAAKAGAVGVIFLSTPKDELRRPFAEGARSWQAWAMTWRKPDGTAFDVAPGTPGLGSISVKGAEKLFAGAPKTFAQVIAEADKPKGVVPRFPLATAMDVTLRTEMKVIQSANVAGLLEGSDPKLKDEVIVLSAHLDHIGITPPLNGDEINNGALDNAGGIATTLEVARAFQESGQKPKRSLLFLAVTAEEKGLLGAEYFARNPTVAGPMVANVNLDMPILTYDFLDVVAFGAERSSLGPAVQRAAQRMGVSLSADPMPEEGLFTRSDHFRFVEVGVPSTFLMTGFQNGGEAKFRGFLKDCYHKPCDDLGQGIDYAAGAKFARINYEIARELADADQRPLWNKGDFFAGKFAPKQTIAD</sequence>
<proteinExistence type="predicted"/>
<feature type="chain" id="PRO_5016415371" evidence="1">
    <location>
        <begin position="25"/>
        <end position="545"/>
    </location>
</feature>
<dbReference type="Proteomes" id="UP000249524">
    <property type="component" value="Unassembled WGS sequence"/>
</dbReference>
<accession>A0A328BI36</accession>
<dbReference type="InterPro" id="IPR046450">
    <property type="entry name" value="PA_dom_sf"/>
</dbReference>
<dbReference type="GO" id="GO:0008235">
    <property type="term" value="F:metalloexopeptidase activity"/>
    <property type="evidence" value="ECO:0007669"/>
    <property type="project" value="InterPro"/>
</dbReference>
<dbReference type="Gene3D" id="3.50.30.30">
    <property type="match status" value="1"/>
</dbReference>
<evidence type="ECO:0000259" key="2">
    <source>
        <dbReference type="Pfam" id="PF02225"/>
    </source>
</evidence>
<evidence type="ECO:0000256" key="1">
    <source>
        <dbReference type="SAM" id="SignalP"/>
    </source>
</evidence>
<keyword evidence="5" id="KW-1185">Reference proteome</keyword>
<dbReference type="InterPro" id="IPR007484">
    <property type="entry name" value="Peptidase_M28"/>
</dbReference>
<gene>
    <name evidence="4" type="ORF">DJ019_11770</name>
</gene>
<dbReference type="OrthoDB" id="9778250at2"/>
<dbReference type="Pfam" id="PF02225">
    <property type="entry name" value="PA"/>
    <property type="match status" value="1"/>
</dbReference>
<comment type="caution">
    <text evidence="4">The sequence shown here is derived from an EMBL/GenBank/DDBJ whole genome shotgun (WGS) entry which is preliminary data.</text>
</comment>
<dbReference type="CDD" id="cd04820">
    <property type="entry name" value="PA_M28_1_1"/>
    <property type="match status" value="1"/>
</dbReference>
<dbReference type="InterPro" id="IPR003137">
    <property type="entry name" value="PA_domain"/>
</dbReference>
<organism evidence="4 5">
    <name type="scientific">Phenylobacterium kunshanense</name>
    <dbReference type="NCBI Taxonomy" id="1445034"/>
    <lineage>
        <taxon>Bacteria</taxon>
        <taxon>Pseudomonadati</taxon>
        <taxon>Pseudomonadota</taxon>
        <taxon>Alphaproteobacteria</taxon>
        <taxon>Caulobacterales</taxon>
        <taxon>Caulobacteraceae</taxon>
        <taxon>Phenylobacterium</taxon>
    </lineage>
</organism>
<feature type="domain" description="PA" evidence="2">
    <location>
        <begin position="130"/>
        <end position="205"/>
    </location>
</feature>
<keyword evidence="4" id="KW-0645">Protease</keyword>
<dbReference type="PANTHER" id="PTHR12147:SF26">
    <property type="entry name" value="PEPTIDASE M28 DOMAIN-CONTAINING PROTEIN"/>
    <property type="match status" value="1"/>
</dbReference>
<dbReference type="Gene3D" id="3.40.630.10">
    <property type="entry name" value="Zn peptidases"/>
    <property type="match status" value="2"/>
</dbReference>
<evidence type="ECO:0000313" key="4">
    <source>
        <dbReference type="EMBL" id="RAK65626.1"/>
    </source>
</evidence>
<name>A0A328BI36_9CAUL</name>
<dbReference type="SUPFAM" id="SSF53187">
    <property type="entry name" value="Zn-dependent exopeptidases"/>
    <property type="match status" value="1"/>
</dbReference>
<dbReference type="GO" id="GO:0006508">
    <property type="term" value="P:proteolysis"/>
    <property type="evidence" value="ECO:0007669"/>
    <property type="project" value="InterPro"/>
</dbReference>
<protein>
    <submittedName>
        <fullName evidence="4">Aminopeptidase</fullName>
    </submittedName>
</protein>
<dbReference type="EMBL" id="QFYS01000004">
    <property type="protein sequence ID" value="RAK65626.1"/>
    <property type="molecule type" value="Genomic_DNA"/>
</dbReference>
<evidence type="ECO:0000313" key="5">
    <source>
        <dbReference type="Proteomes" id="UP000249524"/>
    </source>
</evidence>
<dbReference type="InterPro" id="IPR045175">
    <property type="entry name" value="M28_fam"/>
</dbReference>
<keyword evidence="1" id="KW-0732">Signal</keyword>
<dbReference type="RefSeq" id="WP_111276222.1">
    <property type="nucleotide sequence ID" value="NZ_QFYS01000004.1"/>
</dbReference>
<keyword evidence="4" id="KW-0378">Hydrolase</keyword>
<dbReference type="AlphaFoldDB" id="A0A328BI36"/>
<keyword evidence="4" id="KW-0031">Aminopeptidase</keyword>
<evidence type="ECO:0000259" key="3">
    <source>
        <dbReference type="Pfam" id="PF04389"/>
    </source>
</evidence>
<dbReference type="GO" id="GO:0004177">
    <property type="term" value="F:aminopeptidase activity"/>
    <property type="evidence" value="ECO:0007669"/>
    <property type="project" value="UniProtKB-KW"/>
</dbReference>
<dbReference type="Pfam" id="PF04389">
    <property type="entry name" value="Peptidase_M28"/>
    <property type="match status" value="1"/>
</dbReference>
<feature type="signal peptide" evidence="1">
    <location>
        <begin position="1"/>
        <end position="24"/>
    </location>
</feature>
<reference evidence="4 5" key="1">
    <citation type="submission" date="2018-05" db="EMBL/GenBank/DDBJ databases">
        <authorList>
            <person name="Lanie J.A."/>
            <person name="Ng W.-L."/>
            <person name="Kazmierczak K.M."/>
            <person name="Andrzejewski T.M."/>
            <person name="Davidsen T.M."/>
            <person name="Wayne K.J."/>
            <person name="Tettelin H."/>
            <person name="Glass J.I."/>
            <person name="Rusch D."/>
            <person name="Podicherti R."/>
            <person name="Tsui H.-C.T."/>
            <person name="Winkler M.E."/>
        </authorList>
    </citation>
    <scope>NUCLEOTIDE SEQUENCE [LARGE SCALE GENOMIC DNA]</scope>
    <source>
        <strain evidence="4 5">BUT-10</strain>
    </source>
</reference>
<dbReference type="PANTHER" id="PTHR12147">
    <property type="entry name" value="METALLOPEPTIDASE M28 FAMILY MEMBER"/>
    <property type="match status" value="1"/>
</dbReference>
<dbReference type="SUPFAM" id="SSF52025">
    <property type="entry name" value="PA domain"/>
    <property type="match status" value="1"/>
</dbReference>
<feature type="domain" description="Peptidase M28" evidence="3">
    <location>
        <begin position="299"/>
        <end position="512"/>
    </location>
</feature>